<evidence type="ECO:0000256" key="7">
    <source>
        <dbReference type="ARBA" id="ARBA00034138"/>
    </source>
</evidence>
<dbReference type="InterPro" id="IPR000183">
    <property type="entry name" value="Orn/DAP/Arg_de-COase"/>
</dbReference>
<evidence type="ECO:0000256" key="4">
    <source>
        <dbReference type="ARBA" id="ARBA00023115"/>
    </source>
</evidence>
<feature type="domain" description="Orn/DAP/Arg decarboxylase 2 N-terminal" evidence="14">
    <location>
        <begin position="400"/>
        <end position="621"/>
    </location>
</feature>
<feature type="domain" description="Orn/DAP/Arg decarboxylase 2 C-terminal" evidence="13">
    <location>
        <begin position="35"/>
        <end position="371"/>
    </location>
</feature>
<accession>A0A7R9I280</accession>
<dbReference type="CDD" id="cd00622">
    <property type="entry name" value="PLPDE_III_ODC"/>
    <property type="match status" value="2"/>
</dbReference>
<dbReference type="FunFam" id="3.20.20.10:FF:000005">
    <property type="entry name" value="Ornithine decarboxylase"/>
    <property type="match status" value="2"/>
</dbReference>
<feature type="domain" description="Orn/DAP/Arg decarboxylase 2 N-terminal" evidence="14">
    <location>
        <begin position="40"/>
        <end position="273"/>
    </location>
</feature>
<evidence type="ECO:0000256" key="1">
    <source>
        <dbReference type="ARBA" id="ARBA00001933"/>
    </source>
</evidence>
<dbReference type="PANTHER" id="PTHR11482">
    <property type="entry name" value="ARGININE/DIAMINOPIMELATE/ORNITHINE DECARBOXYLASE"/>
    <property type="match status" value="1"/>
</dbReference>
<comment type="function">
    <text evidence="8">Catalyzes the first and rate-limiting step of polyamine biosynthesis that converts ornithine into putrescine, which is the precursor for the polyamines, spermidine and spermine. Polyamines are essential for cell proliferation and are implicated in cellular processes, ranging from DNA replication to apoptosis.</text>
</comment>
<comment type="pathway">
    <text evidence="6">Amine and polyamine biosynthesis; putrescine biosynthesis via L-ornithine pathway; putrescine from L-ornithine: step 1/1.</text>
</comment>
<dbReference type="Pfam" id="PF00278">
    <property type="entry name" value="Orn_DAP_Arg_deC"/>
    <property type="match status" value="1"/>
</dbReference>
<organism evidence="15">
    <name type="scientific">Timema bartmani</name>
    <dbReference type="NCBI Taxonomy" id="61472"/>
    <lineage>
        <taxon>Eukaryota</taxon>
        <taxon>Metazoa</taxon>
        <taxon>Ecdysozoa</taxon>
        <taxon>Arthropoda</taxon>
        <taxon>Hexapoda</taxon>
        <taxon>Insecta</taxon>
        <taxon>Pterygota</taxon>
        <taxon>Neoptera</taxon>
        <taxon>Polyneoptera</taxon>
        <taxon>Phasmatodea</taxon>
        <taxon>Timematodea</taxon>
        <taxon>Timematoidea</taxon>
        <taxon>Timematidae</taxon>
        <taxon>Timema</taxon>
    </lineage>
</organism>
<dbReference type="InterPro" id="IPR022644">
    <property type="entry name" value="De-COase2_N"/>
</dbReference>
<dbReference type="PROSITE" id="PS00878">
    <property type="entry name" value="ODR_DC_2_1"/>
    <property type="match status" value="2"/>
</dbReference>
<comment type="similarity">
    <text evidence="2 12">Belongs to the Orn/Lys/Arg decarboxylase class-II family.</text>
</comment>
<dbReference type="AlphaFoldDB" id="A0A7R9I280"/>
<comment type="subunit">
    <text evidence="9">Homodimer. Only the dimer is catalytically active, as the active sites are constructed of residues from both monomers.</text>
</comment>
<name>A0A7R9I280_9NEOP</name>
<reference evidence="15" key="1">
    <citation type="submission" date="2020-11" db="EMBL/GenBank/DDBJ databases">
        <authorList>
            <person name="Tran Van P."/>
        </authorList>
    </citation>
    <scope>NUCLEOTIDE SEQUENCE</scope>
</reference>
<dbReference type="InterPro" id="IPR022653">
    <property type="entry name" value="De-COase2_pyr-phos_BS"/>
</dbReference>
<dbReference type="InterPro" id="IPR002433">
    <property type="entry name" value="Orn_de-COase"/>
</dbReference>
<protein>
    <recommendedName>
        <fullName evidence="7">ornithine decarboxylase</fullName>
        <ecNumber evidence="7">4.1.1.17</ecNumber>
    </recommendedName>
</protein>
<feature type="modified residue" description="N6-(pyridoxal phosphate)lysine" evidence="11">
    <location>
        <position position="63"/>
    </location>
</feature>
<dbReference type="Gene3D" id="3.20.20.10">
    <property type="entry name" value="Alanine racemase"/>
    <property type="match status" value="2"/>
</dbReference>
<evidence type="ECO:0000256" key="6">
    <source>
        <dbReference type="ARBA" id="ARBA00034115"/>
    </source>
</evidence>
<proteinExistence type="inferred from homology"/>
<evidence type="ECO:0000259" key="14">
    <source>
        <dbReference type="Pfam" id="PF02784"/>
    </source>
</evidence>
<dbReference type="Pfam" id="PF02784">
    <property type="entry name" value="Orn_Arg_deC_N"/>
    <property type="match status" value="2"/>
</dbReference>
<dbReference type="InterPro" id="IPR029066">
    <property type="entry name" value="PLP-binding_barrel"/>
</dbReference>
<keyword evidence="4" id="KW-0620">Polyamine biosynthesis</keyword>
<evidence type="ECO:0000259" key="13">
    <source>
        <dbReference type="Pfam" id="PF00278"/>
    </source>
</evidence>
<dbReference type="PANTHER" id="PTHR11482:SF6">
    <property type="entry name" value="ORNITHINE DECARBOXYLASE 1-RELATED"/>
    <property type="match status" value="1"/>
</dbReference>
<dbReference type="SUPFAM" id="SSF51419">
    <property type="entry name" value="PLP-binding barrel"/>
    <property type="match status" value="2"/>
</dbReference>
<dbReference type="GO" id="GO:0005737">
    <property type="term" value="C:cytoplasm"/>
    <property type="evidence" value="ECO:0007669"/>
    <property type="project" value="TreeGrafter"/>
</dbReference>
<feature type="active site" description="Proton donor" evidence="11">
    <location>
        <position position="344"/>
    </location>
</feature>
<evidence type="ECO:0000256" key="5">
    <source>
        <dbReference type="ARBA" id="ARBA00023239"/>
    </source>
</evidence>
<dbReference type="GO" id="GO:0004586">
    <property type="term" value="F:ornithine decarboxylase activity"/>
    <property type="evidence" value="ECO:0007669"/>
    <property type="project" value="UniProtKB-EC"/>
</dbReference>
<evidence type="ECO:0000256" key="11">
    <source>
        <dbReference type="PIRSR" id="PIRSR600183-50"/>
    </source>
</evidence>
<evidence type="ECO:0000256" key="2">
    <source>
        <dbReference type="ARBA" id="ARBA00008872"/>
    </source>
</evidence>
<evidence type="ECO:0000313" key="15">
    <source>
        <dbReference type="EMBL" id="CAD7442833.1"/>
    </source>
</evidence>
<evidence type="ECO:0000256" key="3">
    <source>
        <dbReference type="ARBA" id="ARBA00022898"/>
    </source>
</evidence>
<dbReference type="EMBL" id="OD565871">
    <property type="protein sequence ID" value="CAD7442833.1"/>
    <property type="molecule type" value="Genomic_DNA"/>
</dbReference>
<comment type="cofactor">
    <cofactor evidence="1 11">
        <name>pyridoxal 5'-phosphate</name>
        <dbReference type="ChEBI" id="CHEBI:597326"/>
    </cofactor>
</comment>
<comment type="catalytic activity">
    <reaction evidence="10">
        <text>L-ornithine + H(+) = putrescine + CO2</text>
        <dbReference type="Rhea" id="RHEA:22964"/>
        <dbReference type="ChEBI" id="CHEBI:15378"/>
        <dbReference type="ChEBI" id="CHEBI:16526"/>
        <dbReference type="ChEBI" id="CHEBI:46911"/>
        <dbReference type="ChEBI" id="CHEBI:326268"/>
        <dbReference type="EC" id="4.1.1.17"/>
    </reaction>
</comment>
<sequence>MTNLDECIHIVDDGISLEKVLRSITEFGVQEDAFYVFDVGDIVRKYEIFTSKLPRVTPFYAVKCNNKTIVLEVLAALGANFDCASKGEINQVLDLGIEQNRILFAKPTKLASHIRYAATVGVDLMTIDNEDELHKVKSLYPNARLIIRVRCDANVAQCPLGAKFGCDIITEAPRLIRAARFLGLEVVGISFHVGSGCEDPPVFRRGIAAARNLFDYASTLGYNFDYLDLGGGYPGNTGTSIDKIADVINLALEEFFPDPSVKVIAEPGRFFVASAFALATNIHSKREVCNNEQDDSVIHVMYYINDGVYGAFNCVSNDNYHPIPVPLKSIGGKLTSSSIWGPTCDSMDQVVKNINLPTMNIGDWIMFKDMGAYTIVGATNFNSFPHSKAQEEAFYIFDVGDIVRKYEIFTTKLPRVKPFYAIKCNDTAIVLKVLATLGSNFDCASKGEINKVLDLGVEQSRIIFANPTKTASHIRYAATVGVDLMTFDNVTRLVIRFRCDAEVAQLPLGAKFGCDITTEAPHLIRVAHFLGLEVVGVSFHVGSGCEDPPVFRRGIAAARKLFDYASTLGYNFNYLDFGGGYPGNAGTSFDKIADVINLALEEFFPDPSVKVIAEPGRFFVASAFALATNIHSKREVRNNDEKDGSVTHVMYYINDGVYGAFNCIVYTNNHPVPVPLKSHDGKLTPSSIWGPTCNSLDQVVENINLPTMNIGDWLIFKDMGAYTLVAATTFNSFPCSKVHALINKHYRLLLKDHLSLAEVRIATGNMIFRLGLDENGERQDGVENWSCYQELIVDKSKLLHLKEDCSS</sequence>
<dbReference type="SUPFAM" id="SSF50621">
    <property type="entry name" value="Alanine racemase C-terminal domain-like"/>
    <property type="match status" value="2"/>
</dbReference>
<evidence type="ECO:0000256" key="9">
    <source>
        <dbReference type="ARBA" id="ARBA00046672"/>
    </source>
</evidence>
<evidence type="ECO:0000256" key="10">
    <source>
        <dbReference type="ARBA" id="ARBA00049127"/>
    </source>
</evidence>
<dbReference type="PRINTS" id="PR01182">
    <property type="entry name" value="ORNDCRBXLASE"/>
</dbReference>
<keyword evidence="3 11" id="KW-0663">Pyridoxal phosphate</keyword>
<dbReference type="InterPro" id="IPR009006">
    <property type="entry name" value="Ala_racemase/Decarboxylase_C"/>
</dbReference>
<dbReference type="PRINTS" id="PR01179">
    <property type="entry name" value="ODADCRBXLASE"/>
</dbReference>
<dbReference type="GO" id="GO:0033387">
    <property type="term" value="P:putrescine biosynthetic process from arginine, via ornithine"/>
    <property type="evidence" value="ECO:0007669"/>
    <property type="project" value="TreeGrafter"/>
</dbReference>
<dbReference type="InterPro" id="IPR022643">
    <property type="entry name" value="De-COase2_C"/>
</dbReference>
<gene>
    <name evidence="15" type="ORF">TBIB3V08_LOCUS5255</name>
</gene>
<dbReference type="EC" id="4.1.1.17" evidence="7"/>
<evidence type="ECO:0000256" key="12">
    <source>
        <dbReference type="RuleBase" id="RU003737"/>
    </source>
</evidence>
<dbReference type="Gene3D" id="2.40.37.10">
    <property type="entry name" value="Lyase, Ornithine Decarboxylase, Chain A, domain 1"/>
    <property type="match status" value="2"/>
</dbReference>
<keyword evidence="5" id="KW-0456">Lyase</keyword>
<evidence type="ECO:0000256" key="8">
    <source>
        <dbReference type="ARBA" id="ARBA00037173"/>
    </source>
</evidence>